<protein>
    <submittedName>
        <fullName evidence="1">Flavoprotein involved in K+ transport</fullName>
    </submittedName>
</protein>
<accession>A0ACC6IDZ4</accession>
<comment type="caution">
    <text evidence="1">The sequence shown here is derived from an EMBL/GenBank/DDBJ whole genome shotgun (WGS) entry which is preliminary data.</text>
</comment>
<reference evidence="1" key="1">
    <citation type="submission" date="2023-08" db="EMBL/GenBank/DDBJ databases">
        <title>Functional and genomic diversity of the sorghum phyllosphere microbiome.</title>
        <authorList>
            <person name="Shade A."/>
        </authorList>
    </citation>
    <scope>NUCLEOTIDE SEQUENCE</scope>
    <source>
        <strain evidence="1">SORGH_AS_0885</strain>
    </source>
</reference>
<sequence>MTHAAATTDTVAGWLTSFETALRSEDAADAVAAVFHEECWWRDLVVLSWNLVTVEGHAGVRELVAHTARDAAPRDFTLLTEVTATPAPDNVTQGWFRFTTSTATGRGFVRLRGGRAWTLLTAVDELVGHEEAVGVRRPLGAEHGADPGRVSWVEQREQESREFASGRAPYTLVVGGGQSGVALAARLRRLGVPTLVVDSREKPGDTWRSRYRSLCLHDPVWYDHLPYLPFPPSWPVYTPKDKIGGWIESYVEAMEICFWGSTTCRSAEWDEDAERWTVVLDRAGERIELQPSQLVIATGISGRPQVPVIDGQDVFAGRQEHSSEHSGEGDFSGTRVVVVGANNSAHDIAAAMWENGAEVTMVQRSSTLIVTADSLRWLQRGLYSEEALAAGIDTEQADLLSAATPYRLVPSMSVPAWNHIRERDADLYARLEEVGFRVDFGVDGSGLGMKYLTRAGGYYVDVGASELVASKQIGLASGEVVELTADSVVLSDGRHLPADLVVYATGFGPFRDTLADLVGPEVADRVGPVWGLGSGRPLDPGPWEGELRNVYKPTAQPNLWIQAGNLMQSRFYSKYLAAQLKARFEGLPVRVYRPSALAVGAAAAAEG</sequence>
<gene>
    <name evidence="1" type="ORF">QE364_000677</name>
</gene>
<name>A0ACC6IDZ4_9ACTN</name>
<keyword evidence="2" id="KW-1185">Reference proteome</keyword>
<proteinExistence type="predicted"/>
<evidence type="ECO:0000313" key="1">
    <source>
        <dbReference type="EMBL" id="MDR6208985.1"/>
    </source>
</evidence>
<dbReference type="EMBL" id="JAVIZJ010000002">
    <property type="protein sequence ID" value="MDR6208985.1"/>
    <property type="molecule type" value="Genomic_DNA"/>
</dbReference>
<evidence type="ECO:0000313" key="2">
    <source>
        <dbReference type="Proteomes" id="UP001261666"/>
    </source>
</evidence>
<dbReference type="Proteomes" id="UP001261666">
    <property type="component" value="Unassembled WGS sequence"/>
</dbReference>
<organism evidence="1 2">
    <name type="scientific">Nocardioides zeae</name>
    <dbReference type="NCBI Taxonomy" id="1457234"/>
    <lineage>
        <taxon>Bacteria</taxon>
        <taxon>Bacillati</taxon>
        <taxon>Actinomycetota</taxon>
        <taxon>Actinomycetes</taxon>
        <taxon>Propionibacteriales</taxon>
        <taxon>Nocardioidaceae</taxon>
        <taxon>Nocardioides</taxon>
    </lineage>
</organism>